<dbReference type="PANTHER" id="PTHR11339">
    <property type="entry name" value="EXTRACELLULAR MATRIX GLYCOPROTEIN RELATED"/>
    <property type="match status" value="1"/>
</dbReference>
<proteinExistence type="predicted"/>
<evidence type="ECO:0000256" key="1">
    <source>
        <dbReference type="ARBA" id="ARBA00022737"/>
    </source>
</evidence>
<dbReference type="Pfam" id="PF12714">
    <property type="entry name" value="TILa"/>
    <property type="match status" value="1"/>
</dbReference>
<dbReference type="PRINTS" id="PR00020">
    <property type="entry name" value="MAMDOMAIN"/>
</dbReference>
<dbReference type="Gene3D" id="2.60.120.200">
    <property type="match status" value="2"/>
</dbReference>
<protein>
    <submittedName>
        <fullName evidence="6">Uncharacterized protein</fullName>
    </submittedName>
</protein>
<feature type="domain" description="MAM" evidence="4">
    <location>
        <begin position="700"/>
        <end position="857"/>
    </location>
</feature>
<feature type="domain" description="MAM" evidence="4">
    <location>
        <begin position="881"/>
        <end position="1036"/>
    </location>
</feature>
<dbReference type="AlphaFoldDB" id="A0A673B178"/>
<dbReference type="SMART" id="SM00137">
    <property type="entry name" value="MAM"/>
    <property type="match status" value="2"/>
</dbReference>
<accession>A0A673B178</accession>
<dbReference type="GO" id="GO:0031012">
    <property type="term" value="C:extracellular matrix"/>
    <property type="evidence" value="ECO:0007669"/>
    <property type="project" value="TreeGrafter"/>
</dbReference>
<sequence length="1098" mass="120198">LINDSLNCRRSVAALLQLFPQTQSSRGTLSSGTCTIHSDTDCSTFDGVLFRFMAPCTYTLAKTCSPTESLPLFAVEVVNEQNGNSSLTTVKQVIVIIEDFRISLLKSQTHRVAVNGIWKKLPLTLSSGTVIQGNRAAVVVETGFGLSVSYDSAGAVHVNLPAPYSDKVCGLCGNFNRDTGDDLRMPDGTDAQNATELAESWQTGDTTSSCETILVPHECDQVQEAEYASELYCGSFLSNTGPFAGCLAVLEVESYFRRCLAGMCSSHGDPAVLCDTLQAYTEICQEAGMNVPTWRNSTFCPFQCDENSHYNSCAEGCPEVCSGSDLAGSCGSCVERCECDPGFKLSGGKCVPAEDCGCWLDGQHYKKGAGFVQGECTRQCLCMGDNVVKCSATKCSDNEVCKVKNGVKGCFSFQPATCSVYGDPHYITYDGFGYDFQGGCSYTLTTTCGGESSVKFTVTGHNMHPPHQNYTRSKLEAVTLQVGDLHLTLNQSGAKNGPLTLPFSVHGGYGTVKVYTQNNYFTLETTFGLKMIIDGQNRLFLQVDEHYKYELCGLCGTYSDHQDDDMVTPGGKNATGPFEFGDSWRVQSDTECVAYPNKPTQCDVNEENDGYRECNTLLRDAFKPCHEVLHPEVYIDSCVYDYCATSGDRYTLCESLKSYAAACQVAGVELVDWQTDTACADPPTTATSTVFICFSLVCPINCDFDKNLCGWVQLIQDSFDWTRHSGATPSQGTGPNQDHTSGAGFYMYIEGNSATHGDSARLFSLKCLHNGPVCFSFWYHMYGSATAMALNIYVVTGTNAPKIWSRLGNQGQEWHPGQVEITVSGQFQFIVEGIRGSTAESDVAIDDISIHIGSCPGSTDKNKLYHKITLEVYFPHQLENFDCSFDQDLCNWNQMITDAFDWTWQSGSTPTLMTGPSADHTGGHYLYIEASSQPYGNTARLISPESSDSGPQCLRFWYHMYGSADTMGLHVYLVQGRWAQTVWRKRNDQGNVWREAWVDFTPSGPFQIVFEGRRGSNDRSDVAIDDVKLHHGPCAGNNFPIYLHYLNSLQTCLRLTNTTGLDSDLPVTIAEVLPANTGKGAGREIGWVISCSVDNKIR</sequence>
<dbReference type="Pfam" id="PF00094">
    <property type="entry name" value="VWD"/>
    <property type="match status" value="2"/>
</dbReference>
<keyword evidence="1" id="KW-0677">Repeat</keyword>
<keyword evidence="2" id="KW-1015">Disulfide bond</keyword>
<dbReference type="Pfam" id="PF01826">
    <property type="entry name" value="TIL"/>
    <property type="match status" value="1"/>
</dbReference>
<dbReference type="SMART" id="SM00216">
    <property type="entry name" value="VWD"/>
    <property type="match status" value="2"/>
</dbReference>
<dbReference type="PROSITE" id="PS50060">
    <property type="entry name" value="MAM_2"/>
    <property type="match status" value="2"/>
</dbReference>
<feature type="domain" description="VWFD" evidence="5">
    <location>
        <begin position="416"/>
        <end position="593"/>
    </location>
</feature>
<dbReference type="PANTHER" id="PTHR11339:SF374">
    <property type="entry name" value="ZONADHESIN"/>
    <property type="match status" value="1"/>
</dbReference>
<dbReference type="Pfam" id="PF00629">
    <property type="entry name" value="MAM"/>
    <property type="match status" value="2"/>
</dbReference>
<reference evidence="6" key="3">
    <citation type="submission" date="2025-09" db="UniProtKB">
        <authorList>
            <consortium name="Ensembl"/>
        </authorList>
    </citation>
    <scope>IDENTIFICATION</scope>
</reference>
<dbReference type="Proteomes" id="UP000472271">
    <property type="component" value="Chromosome 17"/>
</dbReference>
<dbReference type="InterPro" id="IPR036084">
    <property type="entry name" value="Ser_inhib-like_sf"/>
</dbReference>
<name>A0A673B178_9TELE</name>
<dbReference type="InterPro" id="IPR014853">
    <property type="entry name" value="VWF/SSPO/ZAN-like_Cys-rich_dom"/>
</dbReference>
<feature type="domain" description="VWFD" evidence="5">
    <location>
        <begin position="32"/>
        <end position="211"/>
    </location>
</feature>
<dbReference type="Gene3D" id="2.10.25.10">
    <property type="entry name" value="Laminin"/>
    <property type="match status" value="1"/>
</dbReference>
<evidence type="ECO:0000313" key="6">
    <source>
        <dbReference type="Ensembl" id="ENSSORP00005034288.1"/>
    </source>
</evidence>
<evidence type="ECO:0000256" key="3">
    <source>
        <dbReference type="ARBA" id="ARBA00023180"/>
    </source>
</evidence>
<dbReference type="InterPro" id="IPR050780">
    <property type="entry name" value="Mucin_vWF_Thrombospondin_sf"/>
</dbReference>
<dbReference type="SUPFAM" id="SSF57567">
    <property type="entry name" value="Serine protease inhibitors"/>
    <property type="match status" value="1"/>
</dbReference>
<dbReference type="InterPro" id="IPR000998">
    <property type="entry name" value="MAM_dom"/>
</dbReference>
<dbReference type="InParanoid" id="A0A673B178"/>
<keyword evidence="7" id="KW-1185">Reference proteome</keyword>
<dbReference type="SUPFAM" id="SSF49899">
    <property type="entry name" value="Concanavalin A-like lectins/glucanases"/>
    <property type="match status" value="2"/>
</dbReference>
<evidence type="ECO:0000313" key="7">
    <source>
        <dbReference type="Proteomes" id="UP000472271"/>
    </source>
</evidence>
<dbReference type="SMART" id="SM00832">
    <property type="entry name" value="C8"/>
    <property type="match status" value="2"/>
</dbReference>
<dbReference type="InterPro" id="IPR013320">
    <property type="entry name" value="ConA-like_dom_sf"/>
</dbReference>
<dbReference type="CDD" id="cd19941">
    <property type="entry name" value="TIL"/>
    <property type="match status" value="1"/>
</dbReference>
<dbReference type="CDD" id="cd06263">
    <property type="entry name" value="MAM"/>
    <property type="match status" value="2"/>
</dbReference>
<dbReference type="GO" id="GO:0016020">
    <property type="term" value="C:membrane"/>
    <property type="evidence" value="ECO:0007669"/>
    <property type="project" value="InterPro"/>
</dbReference>
<dbReference type="InterPro" id="IPR002919">
    <property type="entry name" value="TIL_dom"/>
</dbReference>
<organism evidence="6 7">
    <name type="scientific">Sphaeramia orbicularis</name>
    <name type="common">orbiculate cardinalfish</name>
    <dbReference type="NCBI Taxonomy" id="375764"/>
    <lineage>
        <taxon>Eukaryota</taxon>
        <taxon>Metazoa</taxon>
        <taxon>Chordata</taxon>
        <taxon>Craniata</taxon>
        <taxon>Vertebrata</taxon>
        <taxon>Euteleostomi</taxon>
        <taxon>Actinopterygii</taxon>
        <taxon>Neopterygii</taxon>
        <taxon>Teleostei</taxon>
        <taxon>Neoteleostei</taxon>
        <taxon>Acanthomorphata</taxon>
        <taxon>Gobiaria</taxon>
        <taxon>Kurtiformes</taxon>
        <taxon>Apogonoidei</taxon>
        <taxon>Apogonidae</taxon>
        <taxon>Apogoninae</taxon>
        <taxon>Sphaeramia</taxon>
    </lineage>
</organism>
<reference evidence="6" key="1">
    <citation type="submission" date="2019-06" db="EMBL/GenBank/DDBJ databases">
        <authorList>
            <consortium name="Wellcome Sanger Institute Data Sharing"/>
        </authorList>
    </citation>
    <scope>NUCLEOTIDE SEQUENCE [LARGE SCALE GENOMIC DNA]</scope>
</reference>
<evidence type="ECO:0000256" key="2">
    <source>
        <dbReference type="ARBA" id="ARBA00023157"/>
    </source>
</evidence>
<dbReference type="PROSITE" id="PS51233">
    <property type="entry name" value="VWFD"/>
    <property type="match status" value="2"/>
</dbReference>
<evidence type="ECO:0000259" key="4">
    <source>
        <dbReference type="PROSITE" id="PS50060"/>
    </source>
</evidence>
<dbReference type="FunFam" id="2.60.120.200:FF:000128">
    <property type="entry name" value="enteropeptidase isoform X2"/>
    <property type="match status" value="1"/>
</dbReference>
<reference evidence="6" key="2">
    <citation type="submission" date="2025-08" db="UniProtKB">
        <authorList>
            <consortium name="Ensembl"/>
        </authorList>
    </citation>
    <scope>IDENTIFICATION</scope>
</reference>
<dbReference type="Pfam" id="PF08742">
    <property type="entry name" value="C8"/>
    <property type="match status" value="2"/>
</dbReference>
<keyword evidence="3" id="KW-0325">Glycoprotein</keyword>
<evidence type="ECO:0000259" key="5">
    <source>
        <dbReference type="PROSITE" id="PS51233"/>
    </source>
</evidence>
<dbReference type="InterPro" id="IPR025615">
    <property type="entry name" value="TILa_dom"/>
</dbReference>
<dbReference type="Ensembl" id="ENSSORT00005035206.1">
    <property type="protein sequence ID" value="ENSSORP00005034288.1"/>
    <property type="gene ID" value="ENSSORG00005016212.1"/>
</dbReference>
<dbReference type="GO" id="GO:0005615">
    <property type="term" value="C:extracellular space"/>
    <property type="evidence" value="ECO:0007669"/>
    <property type="project" value="TreeGrafter"/>
</dbReference>
<dbReference type="InterPro" id="IPR001846">
    <property type="entry name" value="VWF_type-D"/>
</dbReference>